<name>A0A7V8RFY4_9SPHN</name>
<dbReference type="Proteomes" id="UP000589292">
    <property type="component" value="Unassembled WGS sequence"/>
</dbReference>
<proteinExistence type="predicted"/>
<dbReference type="RefSeq" id="WP_066276695.1">
    <property type="nucleotide sequence ID" value="NZ_BAAAGB010000001.1"/>
</dbReference>
<reference evidence="1 2" key="1">
    <citation type="journal article" date="1994" name="Int. J. Syst. Bacteriol.">
        <title>Phylogenetic positions of novel aerobic, bacteriochlorophyll a-containing bacteria and description of Roseococcus thiosulfatophilus gen. nov., sp. nov., Erythromicrobium ramosum gen. nov., sp. nov., and Erythrobacter litoralis sp. nov.</title>
        <authorList>
            <person name="Yurkov V."/>
            <person name="Stackebrandt E."/>
            <person name="Holmes A."/>
            <person name="Fuerst J.A."/>
            <person name="Hugenholtz P."/>
            <person name="Golecki J."/>
            <person name="Gad'on N."/>
            <person name="Gorlenko V.M."/>
            <person name="Kompantseva E.I."/>
            <person name="Drews G."/>
        </authorList>
    </citation>
    <scope>NUCLEOTIDE SEQUENCE [LARGE SCALE GENOMIC DNA]</scope>
    <source>
        <strain evidence="1 2">KR-99</strain>
    </source>
</reference>
<dbReference type="EMBL" id="VDES01000003">
    <property type="protein sequence ID" value="MBA1375775.1"/>
    <property type="molecule type" value="Genomic_DNA"/>
</dbReference>
<evidence type="ECO:0000313" key="1">
    <source>
        <dbReference type="EMBL" id="MBA1375775.1"/>
    </source>
</evidence>
<evidence type="ECO:0000313" key="2">
    <source>
        <dbReference type="Proteomes" id="UP000589292"/>
    </source>
</evidence>
<organism evidence="1 2">
    <name type="scientific">Sphingomonas ursincola</name>
    <dbReference type="NCBI Taxonomy" id="56361"/>
    <lineage>
        <taxon>Bacteria</taxon>
        <taxon>Pseudomonadati</taxon>
        <taxon>Pseudomonadota</taxon>
        <taxon>Alphaproteobacteria</taxon>
        <taxon>Sphingomonadales</taxon>
        <taxon>Sphingomonadaceae</taxon>
        <taxon>Sphingomonas</taxon>
    </lineage>
</organism>
<dbReference type="InterPro" id="IPR011008">
    <property type="entry name" value="Dimeric_a/b-barrel"/>
</dbReference>
<sequence length="160" mass="17713">MAEPFTVLNEVFPGHPETLAGMMQPGPDGPIFMINLLKFKEKAVYEDGRETDLTGREAYMIYGRAVSQLLPKFGGVAMFVADVTFLSLGQVGELWDEVAIGVYPKRADMVRMSMSEEWREIAVHRSAGLDGQLNIETVLSEEGKGMPWMQQILSMVGPKG</sequence>
<accession>A0A7V8RFY4</accession>
<protein>
    <submittedName>
        <fullName evidence="1">DUF1330 domain-containing protein</fullName>
    </submittedName>
</protein>
<keyword evidence="2" id="KW-1185">Reference proteome</keyword>
<gene>
    <name evidence="1" type="ORF">FG486_15630</name>
</gene>
<comment type="caution">
    <text evidence="1">The sequence shown here is derived from an EMBL/GenBank/DDBJ whole genome shotgun (WGS) entry which is preliminary data.</text>
</comment>
<dbReference type="AlphaFoldDB" id="A0A7V8RFY4"/>
<dbReference type="SUPFAM" id="SSF54909">
    <property type="entry name" value="Dimeric alpha+beta barrel"/>
    <property type="match status" value="1"/>
</dbReference>
<dbReference type="PANTHER" id="PTHR40257:SF1">
    <property type="entry name" value="DUF1330 DOMAIN-CONTAINING PROTEIN"/>
    <property type="match status" value="1"/>
</dbReference>
<dbReference type="Gene3D" id="3.30.70.100">
    <property type="match status" value="1"/>
</dbReference>
<dbReference type="PANTHER" id="PTHR40257">
    <property type="match status" value="1"/>
</dbReference>